<reference evidence="5 6" key="1">
    <citation type="submission" date="2020-04" db="EMBL/GenBank/DDBJ databases">
        <authorList>
            <person name="Yin C."/>
        </authorList>
    </citation>
    <scope>NUCLEOTIDE SEQUENCE [LARGE SCALE GENOMIC DNA]</scope>
    <source>
        <strain evidence="5 6">Ae27</strain>
    </source>
</reference>
<feature type="domain" description="ABC transporter" evidence="4">
    <location>
        <begin position="7"/>
        <end position="235"/>
    </location>
</feature>
<dbReference type="Gene3D" id="3.40.50.300">
    <property type="entry name" value="P-loop containing nucleotide triphosphate hydrolases"/>
    <property type="match status" value="1"/>
</dbReference>
<evidence type="ECO:0000313" key="5">
    <source>
        <dbReference type="EMBL" id="NLR67579.1"/>
    </source>
</evidence>
<keyword evidence="2" id="KW-0547">Nucleotide-binding</keyword>
<dbReference type="RefSeq" id="WP_168873531.1">
    <property type="nucleotide sequence ID" value="NZ_JABAIA010000003.1"/>
</dbReference>
<dbReference type="PROSITE" id="PS50893">
    <property type="entry name" value="ABC_TRANSPORTER_2"/>
    <property type="match status" value="1"/>
</dbReference>
<dbReference type="SUPFAM" id="SSF52540">
    <property type="entry name" value="P-loop containing nucleoside triphosphate hydrolases"/>
    <property type="match status" value="1"/>
</dbReference>
<sequence length="252" mass="28437">MLDNSILDLTDISKSYDKKVVLDKVNVTVQANDCIGLLGRNGAGKTTLIKIILGLLGASSGEIKYFGGASLNNDVKKKTGFYIGQEYLPEELTGLQYLQFINYLYNGKARQSDENLLNLFEYFFEERESSKKMISGYSFGMKQKTGICAALVNQPQLLILDEPFSGLDAFSCRRLIEFINKYKQRATVVISSHDLTFIEKICDRLLILEKSRVVYNDTLVNFTTSGKSTLEDSLFTLLRPQDTSDEKINWLV</sequence>
<evidence type="ECO:0000259" key="4">
    <source>
        <dbReference type="PROSITE" id="PS50893"/>
    </source>
</evidence>
<dbReference type="AlphaFoldDB" id="A0A847RKP1"/>
<evidence type="ECO:0000256" key="2">
    <source>
        <dbReference type="ARBA" id="ARBA00022741"/>
    </source>
</evidence>
<protein>
    <submittedName>
        <fullName evidence="5">ABC transporter ATP-binding protein</fullName>
    </submittedName>
</protein>
<dbReference type="InterPro" id="IPR051782">
    <property type="entry name" value="ABC_Transporter_VariousFunc"/>
</dbReference>
<keyword evidence="1" id="KW-0813">Transport</keyword>
<dbReference type="GO" id="GO:0016887">
    <property type="term" value="F:ATP hydrolysis activity"/>
    <property type="evidence" value="ECO:0007669"/>
    <property type="project" value="InterPro"/>
</dbReference>
<dbReference type="SMART" id="SM00382">
    <property type="entry name" value="AAA"/>
    <property type="match status" value="1"/>
</dbReference>
<dbReference type="GO" id="GO:0005524">
    <property type="term" value="F:ATP binding"/>
    <property type="evidence" value="ECO:0007669"/>
    <property type="project" value="UniProtKB-KW"/>
</dbReference>
<accession>A0A847RKP1</accession>
<dbReference type="PANTHER" id="PTHR42939:SF1">
    <property type="entry name" value="ABC TRANSPORTER ATP-BINDING PROTEIN ALBC-RELATED"/>
    <property type="match status" value="1"/>
</dbReference>
<dbReference type="Proteomes" id="UP000570474">
    <property type="component" value="Unassembled WGS sequence"/>
</dbReference>
<evidence type="ECO:0000313" key="6">
    <source>
        <dbReference type="Proteomes" id="UP000570474"/>
    </source>
</evidence>
<dbReference type="InterPro" id="IPR003439">
    <property type="entry name" value="ABC_transporter-like_ATP-bd"/>
</dbReference>
<dbReference type="PANTHER" id="PTHR42939">
    <property type="entry name" value="ABC TRANSPORTER ATP-BINDING PROTEIN ALBC-RELATED"/>
    <property type="match status" value="1"/>
</dbReference>
<evidence type="ECO:0000256" key="1">
    <source>
        <dbReference type="ARBA" id="ARBA00022448"/>
    </source>
</evidence>
<comment type="caution">
    <text evidence="5">The sequence shown here is derived from an EMBL/GenBank/DDBJ whole genome shotgun (WGS) entry which is preliminary data.</text>
</comment>
<dbReference type="InterPro" id="IPR027417">
    <property type="entry name" value="P-loop_NTPase"/>
</dbReference>
<keyword evidence="3 5" id="KW-0067">ATP-binding</keyword>
<dbReference type="EMBL" id="JABAIA010000003">
    <property type="protein sequence ID" value="NLR67579.1"/>
    <property type="molecule type" value="Genomic_DNA"/>
</dbReference>
<gene>
    <name evidence="5" type="ORF">HGH92_24960</name>
</gene>
<dbReference type="Pfam" id="PF00005">
    <property type="entry name" value="ABC_tran"/>
    <property type="match status" value="1"/>
</dbReference>
<dbReference type="CDD" id="cd03230">
    <property type="entry name" value="ABC_DR_subfamily_A"/>
    <property type="match status" value="1"/>
</dbReference>
<organism evidence="5 6">
    <name type="scientific">Chitinophaga varians</name>
    <dbReference type="NCBI Taxonomy" id="2202339"/>
    <lineage>
        <taxon>Bacteria</taxon>
        <taxon>Pseudomonadati</taxon>
        <taxon>Bacteroidota</taxon>
        <taxon>Chitinophagia</taxon>
        <taxon>Chitinophagales</taxon>
        <taxon>Chitinophagaceae</taxon>
        <taxon>Chitinophaga</taxon>
    </lineage>
</organism>
<evidence type="ECO:0000256" key="3">
    <source>
        <dbReference type="ARBA" id="ARBA00022840"/>
    </source>
</evidence>
<name>A0A847RKP1_9BACT</name>
<keyword evidence="6" id="KW-1185">Reference proteome</keyword>
<dbReference type="InterPro" id="IPR003593">
    <property type="entry name" value="AAA+_ATPase"/>
</dbReference>
<proteinExistence type="predicted"/>